<comment type="caution">
    <text evidence="2">The sequence shown here is derived from an EMBL/GenBank/DDBJ whole genome shotgun (WGS) entry which is preliminary data.</text>
</comment>
<name>A0A504IZJ2_9FLAO</name>
<sequence>MTELDNNNISVIKQDDPNLPEYLDFEKLRREGLKHIGELSGKIWTDHNVHDPGVTILEVLVYALMDLGYKTNLPFEDIIASQGYDDNFLTPLEILTNNPVTITDYRKLLLEVPGVRNAWLEVTNQEKNLYLDSNNDLSCNSDNSRATLASLNGLYKIYIEKENDIVNDQELISEVKKIVNTYRNLCEDYTTIHVLKPIEVGACVEVELHEGGDESKIYEEIFRRIRQYIQPEIRYYTLQELLDKGKNIDEIFAGRPYRKDSFGFVDTEEIESFDRRKMIYLSDLYHTILTIEGVRKIKKIALTGAFDVNDTSSNWENKIPKDCVPVFSMAKTCIDLFTTKGAVILDKSRIRSSFSFNKKFRLSIESLNNSVDSGLYRKDLDEYYSIQNDFPVVYGIGEDGVPESSTLERKTQALQFKGYLLFYDQILANYTAQLANLRTLFSLKSEHERTLEEQRTYFTQIPDSVPGIENLLRFYDQNEGRLTANSLLAVPVANDEIWQNILLELKANTSFELMIEKYCKTNDHVISMFSFTSSGIRDIYINQFIDSLCNERYTIEILKDKRGYFFSIQADLPNDFILVGIKRYVTTQEARTEAKHTVFLATMQQSYHLVTETSSTERSDQHFFDITYTPLSYIDLIQELTENDEEYVVRRKQFLDHLLARFGEEFTEYTLLQYKENLSFEEQAQKEINDQSEYISDFAEVSRNRGKAFDYLQNSWNTNNVSGFEKRVSLRSGIETFQRRNLCNFEVVQSFRIVLKDWANNLLFRSNKGFETVKELKEASLRIIEQLKDPNSYKQLEKNLNGFDANTICRMFSEHPREENITVTKYNYHQELCDTNGESIVRSNSTKMRSEKVAIEKREDFVKNINTQDKILYPEKEYRLLPLERENCYLDANVFPCDIQTLITWKWHMDVNTSKEIISSETVFQTADEAWQNMIQDADLESYLTQHDSATKWRLPINGTLEVKGSSCYPDPYRAVAAWRQAKVLGSAQPRYKVEEIDDKFRILIQNEKGATIATSNDINPEETSFEKCIEACVELFSNINTQPEYDQEKNKFGFQVLDKSELLCTSYCVYDSEKQALQDIETVFKLGNLKKNYLLSGDQANPEYSYILKDQYNLFLALPPKHFETAPDRTKSLNAMMRYLKNNTLPVFVKEEPRRYTWSLHHCEEELLVSSTEFSSKARAQSNFDKTIVAEVAKENNDIFEPHCYEFCVVATPVQYKYIYGCSNTQKDLDPIFISHETYNTRQKAEEAYVNFMHILPKLKLQPINNKTYQFALYQEKKGTPVVVQYTNGKEKASKEKAKQVLQYISEIYPDTTKDIEHYIDQNMIENQNGNFEWRFYKKNTPLAINPYRCPEKESSNQIQSLICDQVPPINLKNFLAEETIICPEKNPNQYHYQVSFTDDQENTFVLNSYNGYDTYEEAHEAWKGKWMDLIEMALYSKEYNDYLTCKEQETDQTNSEEETGQESNCNICVDEIYKSPTDSSCDPISFVAVIPENIRNNIEGKDHKENVIEYYTKLAALFPIRKHSTEVTDENYYTYKVETREPLLSGIDCSSNTLDSAHSLLWESVHKYDTKEAALKAYQHFYTLAGTSNNCKIFCDHNEYYVGFVEVLAESANEFISDSDAWDTNYPSTTNECGQCVTGGVREFTYAAEDDKNYQIICDEHYWKFKIVSPTYFLVDHTIMYDAKKLRNIAATQWIDQLKKFDWSQFITNKKEEEVETREQLEITDWFIGYSNKAFCDFWFHIQEALHQSKETLNRNEFIKIFLLEKYEGSTRLIDLIDSYSFDYIRLDKQVNYFPVYKTATGYRYRIYWKEYDNDTTPDGLQACGCETNDDESTQTTQQNNDPFPFISSNEYSCATEAIIAFQSFCDFAQSEVFTTEEISKTTYGAHTFQIVDKKKELAYHPQQYESLQEVKNAIQRTKASILDTGMHLVEHILLRPKDNSACQNDQQTSSSSTSDQENKIQCLLPVCPEPDCTVEWQPNREKGDPCIDSDVDTIKYIPGSDPYSFWATVALPSWHRRFRTKTQRQAFEQFLYKEVPAMVGLNILWLSPQNMCKFEDTYRKWLQWKQKSETTSDYSDGDKINCEFTNDIATLRSEPVCETVVETESDCNCNANTYDISLEETSGTLFWYDCPLETSSFEASTDHTASETDTLSIKEPSKTDVKEEKPKAKKSVVQTKNTKETAKIKSSTTKKTTSAKTKSTKTTKQEKPAKSSANLLSKIRKRKPQYLANVNAVADKAMAKTKSYERTIFFIENTPNVLGYNRLVDFFNKYSLQKDNNIESFLELLKNATWHLFDHIVLSYKEELKGKDVERLQKSLTALSKKGMSLPTLFKEWKSEDLKTKANPKPLSQIKKLVK</sequence>
<proteinExistence type="predicted"/>
<evidence type="ECO:0000313" key="3">
    <source>
        <dbReference type="Proteomes" id="UP000315540"/>
    </source>
</evidence>
<accession>A0A504IZJ2</accession>
<feature type="compositionally biased region" description="Basic and acidic residues" evidence="1">
    <location>
        <begin position="2158"/>
        <end position="2169"/>
    </location>
</feature>
<dbReference type="Proteomes" id="UP000315540">
    <property type="component" value="Unassembled WGS sequence"/>
</dbReference>
<organism evidence="2 3">
    <name type="scientific">Aquimarina algicola</name>
    <dbReference type="NCBI Taxonomy" id="2589995"/>
    <lineage>
        <taxon>Bacteria</taxon>
        <taxon>Pseudomonadati</taxon>
        <taxon>Bacteroidota</taxon>
        <taxon>Flavobacteriia</taxon>
        <taxon>Flavobacteriales</taxon>
        <taxon>Flavobacteriaceae</taxon>
        <taxon>Aquimarina</taxon>
    </lineage>
</organism>
<dbReference type="EMBL" id="VFWZ01000006">
    <property type="protein sequence ID" value="TPN83946.1"/>
    <property type="molecule type" value="Genomic_DNA"/>
</dbReference>
<dbReference type="OrthoDB" id="8263000at2"/>
<gene>
    <name evidence="2" type="ORF">FHK87_18450</name>
</gene>
<dbReference type="RefSeq" id="WP_140595254.1">
    <property type="nucleotide sequence ID" value="NZ_VFWZ01000006.1"/>
</dbReference>
<feature type="region of interest" description="Disordered" evidence="1">
    <location>
        <begin position="2142"/>
        <end position="2216"/>
    </location>
</feature>
<protein>
    <submittedName>
        <fullName evidence="2">Uncharacterized protein</fullName>
    </submittedName>
</protein>
<evidence type="ECO:0000313" key="2">
    <source>
        <dbReference type="EMBL" id="TPN83946.1"/>
    </source>
</evidence>
<evidence type="ECO:0000256" key="1">
    <source>
        <dbReference type="SAM" id="MobiDB-lite"/>
    </source>
</evidence>
<keyword evidence="3" id="KW-1185">Reference proteome</keyword>
<feature type="compositionally biased region" description="Low complexity" evidence="1">
    <location>
        <begin position="2187"/>
        <end position="2205"/>
    </location>
</feature>
<reference evidence="2 3" key="1">
    <citation type="submission" date="2019-06" db="EMBL/GenBank/DDBJ databases">
        <authorList>
            <person name="Meng X."/>
        </authorList>
    </citation>
    <scope>NUCLEOTIDE SEQUENCE [LARGE SCALE GENOMIC DNA]</scope>
    <source>
        <strain evidence="2 3">M625</strain>
    </source>
</reference>